<dbReference type="Proteomes" id="UP000321903">
    <property type="component" value="Unassembled WGS sequence"/>
</dbReference>
<proteinExistence type="predicted"/>
<gene>
    <name evidence="1" type="ORF">ES754_01735</name>
</gene>
<dbReference type="RefSeq" id="WP_147221505.1">
    <property type="nucleotide sequence ID" value="NZ_CAJGYY010000001.1"/>
</dbReference>
<dbReference type="OrthoDB" id="5322443at2"/>
<organism evidence="1 2">
    <name type="scientific">Psychrobacter frigidicola</name>
    <dbReference type="NCBI Taxonomy" id="45611"/>
    <lineage>
        <taxon>Bacteria</taxon>
        <taxon>Pseudomonadati</taxon>
        <taxon>Pseudomonadota</taxon>
        <taxon>Gammaproteobacteria</taxon>
        <taxon>Moraxellales</taxon>
        <taxon>Moraxellaceae</taxon>
        <taxon>Psychrobacter</taxon>
    </lineage>
</organism>
<sequence length="233" mass="27213">MNYKNLNLGNSIFDGFNDQNGLMICGYEWGFSKKDEQEKELGSWVEPSEEVEHTFANKARHWGAVANTWRYDNSIKRWFELWGFPLDSQDLGGDFEKSIIQTNWADTQGNSINDSDSNKFLLEEHVDNFIRHVEALRPKVIIFMGSKLMDYLQNPAVLTRFEDIMGEITEPHHIVQKESSHTRFKVQFQSFDNCQVIGFPHPSGSHGISYDYIELFQPEMNEIISKFKDERKF</sequence>
<dbReference type="EMBL" id="VORZ01000001">
    <property type="protein sequence ID" value="TXD97728.1"/>
    <property type="molecule type" value="Genomic_DNA"/>
</dbReference>
<evidence type="ECO:0000313" key="2">
    <source>
        <dbReference type="Proteomes" id="UP000321903"/>
    </source>
</evidence>
<comment type="caution">
    <text evidence="1">The sequence shown here is derived from an EMBL/GenBank/DDBJ whole genome shotgun (WGS) entry which is preliminary data.</text>
</comment>
<keyword evidence="2" id="KW-1185">Reference proteome</keyword>
<protein>
    <recommendedName>
        <fullName evidence="3">Uracil-DNA glycosylase-like domain-containing protein</fullName>
    </recommendedName>
</protein>
<evidence type="ECO:0000313" key="1">
    <source>
        <dbReference type="EMBL" id="TXD97728.1"/>
    </source>
</evidence>
<evidence type="ECO:0008006" key="3">
    <source>
        <dbReference type="Google" id="ProtNLM"/>
    </source>
</evidence>
<dbReference type="AlphaFoldDB" id="A0A5C7A3S1"/>
<name>A0A5C7A3S1_9GAMM</name>
<accession>A0A5C7A3S1</accession>
<reference evidence="1 2" key="1">
    <citation type="submission" date="2019-08" db="EMBL/GenBank/DDBJ databases">
        <title>Genome sequence of Psychrobacter frigidicola ACAM304 (type strain).</title>
        <authorList>
            <person name="Bowman J.P."/>
        </authorList>
    </citation>
    <scope>NUCLEOTIDE SEQUENCE [LARGE SCALE GENOMIC DNA]</scope>
    <source>
        <strain evidence="1 2">ACAM 304</strain>
    </source>
</reference>